<keyword evidence="2" id="KW-1185">Reference proteome</keyword>
<proteinExistence type="predicted"/>
<comment type="caution">
    <text evidence="1">The sequence shown here is derived from an EMBL/GenBank/DDBJ whole genome shotgun (WGS) entry which is preliminary data.</text>
</comment>
<dbReference type="Proteomes" id="UP000540989">
    <property type="component" value="Unassembled WGS sequence"/>
</dbReference>
<protein>
    <recommendedName>
        <fullName evidence="3">C-type cytochrome biogenesis protein CcmI</fullName>
    </recommendedName>
</protein>
<sequence>MNGILPIIVLTLGIFAYMFWPEKNPFVQRDKTRADYLRERKDVIYDNLRDLNFEYLAGKHPEPDYAEQRAALEDEAAQVVAELEGLTPPTVSRIRTQLPS</sequence>
<reference evidence="1 2" key="1">
    <citation type="submission" date="2020-08" db="EMBL/GenBank/DDBJ databases">
        <title>Genomic Encyclopedia of Type Strains, Phase IV (KMG-V): Genome sequencing to study the core and pangenomes of soil and plant-associated prokaryotes.</title>
        <authorList>
            <person name="Whitman W."/>
        </authorList>
    </citation>
    <scope>NUCLEOTIDE SEQUENCE [LARGE SCALE GENOMIC DNA]</scope>
    <source>
        <strain evidence="1 2">M8UP14</strain>
    </source>
</reference>
<evidence type="ECO:0000313" key="1">
    <source>
        <dbReference type="EMBL" id="MBB5057814.1"/>
    </source>
</evidence>
<evidence type="ECO:0000313" key="2">
    <source>
        <dbReference type="Proteomes" id="UP000540989"/>
    </source>
</evidence>
<dbReference type="EMBL" id="JACHIP010000003">
    <property type="protein sequence ID" value="MBB5057814.1"/>
    <property type="molecule type" value="Genomic_DNA"/>
</dbReference>
<organism evidence="1 2">
    <name type="scientific">Granulicella aggregans</name>
    <dbReference type="NCBI Taxonomy" id="474949"/>
    <lineage>
        <taxon>Bacteria</taxon>
        <taxon>Pseudomonadati</taxon>
        <taxon>Acidobacteriota</taxon>
        <taxon>Terriglobia</taxon>
        <taxon>Terriglobales</taxon>
        <taxon>Acidobacteriaceae</taxon>
        <taxon>Granulicella</taxon>
    </lineage>
</organism>
<evidence type="ECO:0008006" key="3">
    <source>
        <dbReference type="Google" id="ProtNLM"/>
    </source>
</evidence>
<dbReference type="AlphaFoldDB" id="A0A7W8E412"/>
<dbReference type="RefSeq" id="WP_348641312.1">
    <property type="nucleotide sequence ID" value="NZ_JACHIP010000003.1"/>
</dbReference>
<gene>
    <name evidence="1" type="ORF">HDF16_002520</name>
</gene>
<name>A0A7W8E412_9BACT</name>
<accession>A0A7W8E412</accession>